<reference evidence="7 8" key="1">
    <citation type="submission" date="2015-01" db="EMBL/GenBank/DDBJ databases">
        <title>Evolution of Trichinella species and genotypes.</title>
        <authorList>
            <person name="Korhonen P.K."/>
            <person name="Edoardo P."/>
            <person name="Giuseppe L.R."/>
            <person name="Gasser R.B."/>
        </authorList>
    </citation>
    <scope>NUCLEOTIDE SEQUENCE [LARGE SCALE GENOMIC DNA]</scope>
    <source>
        <strain evidence="7">ISS141</strain>
    </source>
</reference>
<dbReference type="FunFam" id="3.30.300.30:FF:000007">
    <property type="entry name" value="4-coumarate--CoA ligase 2"/>
    <property type="match status" value="1"/>
</dbReference>
<evidence type="ECO:0000313" key="8">
    <source>
        <dbReference type="Proteomes" id="UP000054815"/>
    </source>
</evidence>
<dbReference type="GO" id="GO:0004089">
    <property type="term" value="F:carbonate dehydratase activity"/>
    <property type="evidence" value="ECO:0007669"/>
    <property type="project" value="InterPro"/>
</dbReference>
<keyword evidence="5" id="KW-0812">Transmembrane</keyword>
<feature type="domain" description="Alpha-carbonic anhydrase" evidence="6">
    <location>
        <begin position="5"/>
        <end position="265"/>
    </location>
</feature>
<evidence type="ECO:0000256" key="2">
    <source>
        <dbReference type="ARBA" id="ARBA00006432"/>
    </source>
</evidence>
<dbReference type="GO" id="GO:0016405">
    <property type="term" value="F:CoA-ligase activity"/>
    <property type="evidence" value="ECO:0007669"/>
    <property type="project" value="TreeGrafter"/>
</dbReference>
<dbReference type="PROSITE" id="PS51144">
    <property type="entry name" value="ALPHA_CA_2"/>
    <property type="match status" value="1"/>
</dbReference>
<proteinExistence type="inferred from homology"/>
<evidence type="ECO:0000256" key="5">
    <source>
        <dbReference type="SAM" id="Phobius"/>
    </source>
</evidence>
<gene>
    <name evidence="7" type="primary">4CLL7</name>
    <name evidence="7" type="ORF">T4E_1596</name>
</gene>
<dbReference type="Gene3D" id="2.30.38.10">
    <property type="entry name" value="Luciferase, Domain 3"/>
    <property type="match status" value="1"/>
</dbReference>
<dbReference type="SUPFAM" id="SSF56801">
    <property type="entry name" value="Acetyl-CoA synthetase-like"/>
    <property type="match status" value="1"/>
</dbReference>
<feature type="transmembrane region" description="Helical" evidence="5">
    <location>
        <begin position="384"/>
        <end position="406"/>
    </location>
</feature>
<comment type="caution">
    <text evidence="7">The sequence shown here is derived from an EMBL/GenBank/DDBJ whole genome shotgun (WGS) entry which is preliminary data.</text>
</comment>
<dbReference type="AlphaFoldDB" id="A0A0V0XM12"/>
<comment type="similarity">
    <text evidence="2">Belongs to the ATP-dependent AMP-binding enzyme family.</text>
</comment>
<organism evidence="7 8">
    <name type="scientific">Trichinella pseudospiralis</name>
    <name type="common">Parasitic roundworm</name>
    <dbReference type="NCBI Taxonomy" id="6337"/>
    <lineage>
        <taxon>Eukaryota</taxon>
        <taxon>Metazoa</taxon>
        <taxon>Ecdysozoa</taxon>
        <taxon>Nematoda</taxon>
        <taxon>Enoplea</taxon>
        <taxon>Dorylaimia</taxon>
        <taxon>Trichinellida</taxon>
        <taxon>Trichinellidae</taxon>
        <taxon>Trichinella</taxon>
    </lineage>
</organism>
<dbReference type="CDD" id="cd00326">
    <property type="entry name" value="alpha_CA"/>
    <property type="match status" value="1"/>
</dbReference>
<dbReference type="SUPFAM" id="SSF51069">
    <property type="entry name" value="Carbonic anhydrase"/>
    <property type="match status" value="1"/>
</dbReference>
<dbReference type="Gene3D" id="3.10.200.10">
    <property type="entry name" value="Alpha carbonic anhydrase"/>
    <property type="match status" value="1"/>
</dbReference>
<dbReference type="Pfam" id="PF00501">
    <property type="entry name" value="AMP-binding"/>
    <property type="match status" value="1"/>
</dbReference>
<sequence>LSMNPSWSYWEDGGPKFWAKSYPLANGSAQSPVDIANYITDNSLPENGPTIHYQMNDLTSIFNTGTTWQLRCAADSKSCMHVVSKQLSAPYKLKQIHAHWGTNGTNGSEHTINGKGYAGEIHLVHWNTNYNTIEEAVNRRDGVNVLAVLVEESSTENIALQPLIKFMRKIPEKNDTYTIEEPFDATALLPNVRNYFTYEGSLTTPPCNECVIWTIFETPIAMSSSQLDAFRSLRTCCETLDGKRNILCNVRPVQPLNGREGEIAELNGDKLFTFVEKLLLKSANGASDPTADSWITESFALLEGTMPICSTVGDVKIEKQTLHECVLNAIVQYDEQTLLCINSETGKSYTCRDVVLIIQAITTWLDGKVKKGDVVVICASNTPYFMFTLLAVLLHGAVVSAVSATLTSREMGYQFKECQCKFVVTESKNKNNVLEACEHLPDQIEHIFDMDDFSNLLLKEDGRSAETIVRELLANFCFVTANDLAMMMFSSGTTGYPKAVMLTHSNVSSIVQILKCDAFQLIPEQNKVILGYLPFYHIYGNVLFLLGIISGCKIVTMEHFKLEIFLQLIEKFRVENLFVVPPILVMLLKHSKVDKHDISSVKKIIVGAAPIGKDLFDEVTKKFTHIKSVVQGYGMTEVSGVSHITKPFSVKVQKGSCGRLLPNYECKVIDIESGEELPAGKSGEICLRSPTCTIGYFGNSSATEQLIDTNGWIHTGDIGYYDEDGDFFIQDRIKEMIKVKGFQLCPAELEELLLSFPDITDAAVVGIPDKYCGEVPFAFIVKKPNSAISALEIAKNIEKQVASYKHLAEKHIAFVESIPKASTGKILRRKLRELIQFQPKI</sequence>
<name>A0A0V0XM12_TRIPS</name>
<dbReference type="Proteomes" id="UP000054815">
    <property type="component" value="Unassembled WGS sequence"/>
</dbReference>
<keyword evidence="4" id="KW-0576">Peroxisome</keyword>
<dbReference type="EMBL" id="JYDU01000213">
    <property type="protein sequence ID" value="KRX88988.1"/>
    <property type="molecule type" value="Genomic_DNA"/>
</dbReference>
<dbReference type="Pfam" id="PF00194">
    <property type="entry name" value="Carb_anhydrase"/>
    <property type="match status" value="1"/>
</dbReference>
<keyword evidence="3 7" id="KW-0436">Ligase</keyword>
<dbReference type="PANTHER" id="PTHR24096:SF149">
    <property type="entry name" value="AMP-BINDING DOMAIN-CONTAINING PROTEIN-RELATED"/>
    <property type="match status" value="1"/>
</dbReference>
<dbReference type="InterPro" id="IPR000873">
    <property type="entry name" value="AMP-dep_synth/lig_dom"/>
</dbReference>
<dbReference type="InterPro" id="IPR036398">
    <property type="entry name" value="CA_dom_sf"/>
</dbReference>
<dbReference type="STRING" id="6337.A0A0V0XM12"/>
<dbReference type="Pfam" id="PF13193">
    <property type="entry name" value="AMP-binding_C"/>
    <property type="match status" value="1"/>
</dbReference>
<dbReference type="GO" id="GO:0005777">
    <property type="term" value="C:peroxisome"/>
    <property type="evidence" value="ECO:0007669"/>
    <property type="project" value="UniProtKB-SubCell"/>
</dbReference>
<dbReference type="PROSITE" id="PS00455">
    <property type="entry name" value="AMP_BINDING"/>
    <property type="match status" value="1"/>
</dbReference>
<dbReference type="Gene3D" id="3.40.50.980">
    <property type="match status" value="2"/>
</dbReference>
<comment type="subcellular location">
    <subcellularLocation>
        <location evidence="1">Peroxisome</location>
    </subcellularLocation>
</comment>
<dbReference type="CDD" id="cd05911">
    <property type="entry name" value="Firefly_Luc_like"/>
    <property type="match status" value="1"/>
</dbReference>
<evidence type="ECO:0000313" key="7">
    <source>
        <dbReference type="EMBL" id="KRX88988.1"/>
    </source>
</evidence>
<dbReference type="InterPro" id="IPR045851">
    <property type="entry name" value="AMP-bd_C_sf"/>
</dbReference>
<dbReference type="SMART" id="SM01057">
    <property type="entry name" value="Carb_anhydrase"/>
    <property type="match status" value="1"/>
</dbReference>
<dbReference type="Gene3D" id="3.30.300.30">
    <property type="match status" value="1"/>
</dbReference>
<dbReference type="InterPro" id="IPR018338">
    <property type="entry name" value="Carbonic_anhydrase_a-class_CS"/>
</dbReference>
<feature type="transmembrane region" description="Helical" evidence="5">
    <location>
        <begin position="529"/>
        <end position="549"/>
    </location>
</feature>
<keyword evidence="5" id="KW-1133">Transmembrane helix</keyword>
<keyword evidence="5" id="KW-0472">Membrane</keyword>
<dbReference type="InterPro" id="IPR025110">
    <property type="entry name" value="AMP-bd_C"/>
</dbReference>
<protein>
    <submittedName>
        <fullName evidence="7">4-coumarate--CoA ligase-like 7</fullName>
    </submittedName>
</protein>
<evidence type="ECO:0000256" key="4">
    <source>
        <dbReference type="ARBA" id="ARBA00023140"/>
    </source>
</evidence>
<accession>A0A0V0XM12</accession>
<feature type="non-terminal residue" evidence="7">
    <location>
        <position position="1"/>
    </location>
</feature>
<dbReference type="GO" id="GO:0008270">
    <property type="term" value="F:zinc ion binding"/>
    <property type="evidence" value="ECO:0007669"/>
    <property type="project" value="InterPro"/>
</dbReference>
<evidence type="ECO:0000256" key="1">
    <source>
        <dbReference type="ARBA" id="ARBA00004275"/>
    </source>
</evidence>
<evidence type="ECO:0000259" key="6">
    <source>
        <dbReference type="PROSITE" id="PS51144"/>
    </source>
</evidence>
<dbReference type="InterPro" id="IPR001148">
    <property type="entry name" value="CA_dom"/>
</dbReference>
<dbReference type="PANTHER" id="PTHR24096">
    <property type="entry name" value="LONG-CHAIN-FATTY-ACID--COA LIGASE"/>
    <property type="match status" value="1"/>
</dbReference>
<evidence type="ECO:0000256" key="3">
    <source>
        <dbReference type="ARBA" id="ARBA00022598"/>
    </source>
</evidence>
<dbReference type="InterPro" id="IPR020845">
    <property type="entry name" value="AMP-binding_CS"/>
</dbReference>
<dbReference type="PROSITE" id="PS00162">
    <property type="entry name" value="ALPHA_CA_1"/>
    <property type="match status" value="1"/>
</dbReference>